<gene>
    <name evidence="2" type="ORF">MKQ68_02970</name>
</gene>
<keyword evidence="3" id="KW-1185">Reference proteome</keyword>
<accession>A0ABY6J709</accession>
<reference evidence="2" key="1">
    <citation type="submission" date="2022-10" db="EMBL/GenBank/DDBJ databases">
        <title>Chitinophaga sp. nov., isolated from soil.</title>
        <authorList>
            <person name="Jeon C.O."/>
        </authorList>
    </citation>
    <scope>NUCLEOTIDE SEQUENCE</scope>
    <source>
        <strain evidence="2">R8</strain>
    </source>
</reference>
<dbReference type="EMBL" id="CP107006">
    <property type="protein sequence ID" value="UYQ94052.1"/>
    <property type="molecule type" value="Genomic_DNA"/>
</dbReference>
<proteinExistence type="predicted"/>
<keyword evidence="1" id="KW-0732">Signal</keyword>
<feature type="chain" id="PRO_5045779449" evidence="1">
    <location>
        <begin position="23"/>
        <end position="189"/>
    </location>
</feature>
<protein>
    <submittedName>
        <fullName evidence="2">Uncharacterized protein</fullName>
    </submittedName>
</protein>
<sequence length="189" mass="21700">MKKRIFAAAMIAAMFAGTAVMAQNGLYMTGQDYVKKNAVAKDKIQAEQVFNRSKIKVTKNGESTQLDKSQVFGYQENGQDYRFFNNDAYKIIDNDQFLLYSRLEHIQNGKERTKETRYYFSTEAGTALLPLTKANLKKAFPDNRSFHDLLDLQFRSDKELTAYDSFHKQYKVQSLYQTAANGALQAINR</sequence>
<dbReference type="RefSeq" id="WP_264282012.1">
    <property type="nucleotide sequence ID" value="NZ_CP107006.1"/>
</dbReference>
<evidence type="ECO:0000256" key="1">
    <source>
        <dbReference type="SAM" id="SignalP"/>
    </source>
</evidence>
<organism evidence="2 3">
    <name type="scientific">Chitinophaga horti</name>
    <dbReference type="NCBI Taxonomy" id="2920382"/>
    <lineage>
        <taxon>Bacteria</taxon>
        <taxon>Pseudomonadati</taxon>
        <taxon>Bacteroidota</taxon>
        <taxon>Chitinophagia</taxon>
        <taxon>Chitinophagales</taxon>
        <taxon>Chitinophagaceae</taxon>
        <taxon>Chitinophaga</taxon>
    </lineage>
</organism>
<evidence type="ECO:0000313" key="3">
    <source>
        <dbReference type="Proteomes" id="UP001162741"/>
    </source>
</evidence>
<evidence type="ECO:0000313" key="2">
    <source>
        <dbReference type="EMBL" id="UYQ94052.1"/>
    </source>
</evidence>
<feature type="signal peptide" evidence="1">
    <location>
        <begin position="1"/>
        <end position="22"/>
    </location>
</feature>
<dbReference type="Proteomes" id="UP001162741">
    <property type="component" value="Chromosome"/>
</dbReference>
<name>A0ABY6J709_9BACT</name>